<dbReference type="Pfam" id="PF02690">
    <property type="entry name" value="Na_Pi_cotrans"/>
    <property type="match status" value="2"/>
</dbReference>
<dbReference type="AlphaFoldDB" id="A0A6C2U5T2"/>
<evidence type="ECO:0000256" key="4">
    <source>
        <dbReference type="ARBA" id="ARBA00022989"/>
    </source>
</evidence>
<dbReference type="InterPro" id="IPR038078">
    <property type="entry name" value="PhoU-like_sf"/>
</dbReference>
<dbReference type="GO" id="GO:0005436">
    <property type="term" value="F:sodium:phosphate symporter activity"/>
    <property type="evidence" value="ECO:0007669"/>
    <property type="project" value="InterPro"/>
</dbReference>
<comment type="subcellular location">
    <subcellularLocation>
        <location evidence="1">Cell membrane</location>
        <topology evidence="1">Multi-pass membrane protein</topology>
    </subcellularLocation>
</comment>
<dbReference type="PANTHER" id="PTHR10010">
    <property type="entry name" value="SOLUTE CARRIER FAMILY 34 SODIUM PHOSPHATE , MEMBER 2-RELATED"/>
    <property type="match status" value="1"/>
</dbReference>
<protein>
    <recommendedName>
        <fullName evidence="7">PhoU domain-containing protein</fullName>
    </recommendedName>
</protein>
<dbReference type="GO" id="GO:0005886">
    <property type="term" value="C:plasma membrane"/>
    <property type="evidence" value="ECO:0007669"/>
    <property type="project" value="UniProtKB-SubCell"/>
</dbReference>
<feature type="transmembrane region" description="Helical" evidence="6">
    <location>
        <begin position="104"/>
        <end position="125"/>
    </location>
</feature>
<name>A0A6C2U5T2_PONDE</name>
<dbReference type="PANTHER" id="PTHR10010:SF46">
    <property type="entry name" value="SODIUM-DEPENDENT PHOSPHATE TRANSPORT PROTEIN 2B"/>
    <property type="match status" value="1"/>
</dbReference>
<evidence type="ECO:0000313" key="8">
    <source>
        <dbReference type="EMBL" id="VGO15370.1"/>
    </source>
</evidence>
<feature type="transmembrane region" description="Helical" evidence="6">
    <location>
        <begin position="215"/>
        <end position="234"/>
    </location>
</feature>
<feature type="transmembrane region" description="Helical" evidence="6">
    <location>
        <begin position="57"/>
        <end position="83"/>
    </location>
</feature>
<keyword evidence="3 6" id="KW-0812">Transmembrane</keyword>
<keyword evidence="9" id="KW-1185">Reference proteome</keyword>
<feature type="transmembrane region" description="Helical" evidence="6">
    <location>
        <begin position="176"/>
        <end position="209"/>
    </location>
</feature>
<evidence type="ECO:0000256" key="5">
    <source>
        <dbReference type="ARBA" id="ARBA00023136"/>
    </source>
</evidence>
<organism evidence="8 9">
    <name type="scientific">Pontiella desulfatans</name>
    <dbReference type="NCBI Taxonomy" id="2750659"/>
    <lineage>
        <taxon>Bacteria</taxon>
        <taxon>Pseudomonadati</taxon>
        <taxon>Kiritimatiellota</taxon>
        <taxon>Kiritimatiellia</taxon>
        <taxon>Kiritimatiellales</taxon>
        <taxon>Pontiellaceae</taxon>
        <taxon>Pontiella</taxon>
    </lineage>
</organism>
<evidence type="ECO:0000256" key="3">
    <source>
        <dbReference type="ARBA" id="ARBA00022692"/>
    </source>
</evidence>
<feature type="domain" description="PhoU" evidence="7">
    <location>
        <begin position="346"/>
        <end position="429"/>
    </location>
</feature>
<dbReference type="RefSeq" id="WP_168442416.1">
    <property type="nucleotide sequence ID" value="NZ_CAAHFG010000002.1"/>
</dbReference>
<dbReference type="Pfam" id="PF01895">
    <property type="entry name" value="PhoU"/>
    <property type="match status" value="1"/>
</dbReference>
<gene>
    <name evidence="8" type="ORF">PDESU_03953</name>
</gene>
<keyword evidence="4 6" id="KW-1133">Transmembrane helix</keyword>
<dbReference type="InterPro" id="IPR003841">
    <property type="entry name" value="Na/Pi_transpt"/>
</dbReference>
<reference evidence="8 9" key="1">
    <citation type="submission" date="2019-04" db="EMBL/GenBank/DDBJ databases">
        <authorList>
            <person name="Van Vliet M D."/>
        </authorList>
    </citation>
    <scope>NUCLEOTIDE SEQUENCE [LARGE SCALE GENOMIC DNA]</scope>
    <source>
        <strain evidence="8 9">F1</strain>
    </source>
</reference>
<feature type="transmembrane region" description="Helical" evidence="6">
    <location>
        <begin position="137"/>
        <end position="155"/>
    </location>
</feature>
<sequence>MNGSITELVFGLLGGLALFIFGMRTMSAGLSSAVGDGMRTLLGKATRNRLAGLGLGTVIGGLIQSSASVVLFIGFINAGLMTLTQSIGPILGANIGTTLSVQLISFKLSDYCLPAIFVGLMLNMVSRNRKLKYGGQAVLGFGLLFLGMVFMGDSIKPHREMFEPLLMHINGKTPGGLITGTLVAALITGVVQSSGAVIGMGFAMISAGAITEFEGIYPIIIGANVGTCVTGLLGSIGTTVDAQRAAIVHLVFNLISTTLAIAASPLFYKYAPLTSGDLIRQAANADTIKMAITALMMLPLAPLLMNIAVKLVPAKTEQPESSFLDDQLLNRPEQAIFACLRELQRTTRICARSLRLAAEEFIQHDPKRAKLIKVNEQSVNAIKATMRDFLASLTHQYLSKRQSILIGHIDRCMSDLERVGDHIENLSNIAKRQRSIATARFSPEVIEDWLSIHRAVDHLLEKVIASLDPETANFQEVAKEIIDLREQYTQTAITVRNAHYQRLEEKEITPIAGLLFNDYLSNFWRITKHIKNIALAEQHPQFWLKREKLSKVMSAEAPGYTLPDTINPNDYLDKLQSDNYRL</sequence>
<dbReference type="Gene3D" id="1.20.58.220">
    <property type="entry name" value="Phosphate transport system protein phou homolog 2, domain 2"/>
    <property type="match status" value="1"/>
</dbReference>
<evidence type="ECO:0000259" key="7">
    <source>
        <dbReference type="Pfam" id="PF01895"/>
    </source>
</evidence>
<evidence type="ECO:0000313" key="9">
    <source>
        <dbReference type="Proteomes" id="UP000366872"/>
    </source>
</evidence>
<evidence type="ECO:0000256" key="6">
    <source>
        <dbReference type="SAM" id="Phobius"/>
    </source>
</evidence>
<dbReference type="GO" id="GO:0044341">
    <property type="term" value="P:sodium-dependent phosphate transport"/>
    <property type="evidence" value="ECO:0007669"/>
    <property type="project" value="InterPro"/>
</dbReference>
<dbReference type="InterPro" id="IPR026022">
    <property type="entry name" value="PhoU_dom"/>
</dbReference>
<proteinExistence type="predicted"/>
<evidence type="ECO:0000256" key="1">
    <source>
        <dbReference type="ARBA" id="ARBA00004651"/>
    </source>
</evidence>
<feature type="transmembrane region" description="Helical" evidence="6">
    <location>
        <begin position="288"/>
        <end position="309"/>
    </location>
</feature>
<dbReference type="NCBIfam" id="NF037997">
    <property type="entry name" value="Na_Pi_symport"/>
    <property type="match status" value="1"/>
</dbReference>
<keyword evidence="5 6" id="KW-0472">Membrane</keyword>
<dbReference type="Proteomes" id="UP000366872">
    <property type="component" value="Unassembled WGS sequence"/>
</dbReference>
<dbReference type="SUPFAM" id="SSF109755">
    <property type="entry name" value="PhoU-like"/>
    <property type="match status" value="1"/>
</dbReference>
<accession>A0A6C2U5T2</accession>
<keyword evidence="2" id="KW-1003">Cell membrane</keyword>
<evidence type="ECO:0000256" key="2">
    <source>
        <dbReference type="ARBA" id="ARBA00022475"/>
    </source>
</evidence>
<dbReference type="EMBL" id="CAAHFG010000002">
    <property type="protein sequence ID" value="VGO15370.1"/>
    <property type="molecule type" value="Genomic_DNA"/>
</dbReference>
<feature type="transmembrane region" description="Helical" evidence="6">
    <location>
        <begin position="246"/>
        <end position="268"/>
    </location>
</feature>